<evidence type="ECO:0000313" key="8">
    <source>
        <dbReference type="Proteomes" id="UP000186406"/>
    </source>
</evidence>
<organism evidence="7 8">
    <name type="scientific">Pseudoxanthobacter soli DSM 19599</name>
    <dbReference type="NCBI Taxonomy" id="1123029"/>
    <lineage>
        <taxon>Bacteria</taxon>
        <taxon>Pseudomonadati</taxon>
        <taxon>Pseudomonadota</taxon>
        <taxon>Alphaproteobacteria</taxon>
        <taxon>Hyphomicrobiales</taxon>
        <taxon>Segnochrobactraceae</taxon>
        <taxon>Pseudoxanthobacter</taxon>
    </lineage>
</organism>
<dbReference type="OrthoDB" id="9795085at2"/>
<evidence type="ECO:0000256" key="4">
    <source>
        <dbReference type="ARBA" id="ARBA00022691"/>
    </source>
</evidence>
<dbReference type="GO" id="GO:0030798">
    <property type="term" value="F:trans-aconitate 2-methyltransferase activity"/>
    <property type="evidence" value="ECO:0007669"/>
    <property type="project" value="UniProtKB-UniRule"/>
</dbReference>
<evidence type="ECO:0000256" key="5">
    <source>
        <dbReference type="HAMAP-Rule" id="MF_00560"/>
    </source>
</evidence>
<dbReference type="Gene3D" id="3.40.50.150">
    <property type="entry name" value="Vaccinia Virus protein VP39"/>
    <property type="match status" value="1"/>
</dbReference>
<dbReference type="Pfam" id="PF13649">
    <property type="entry name" value="Methyltransf_25"/>
    <property type="match status" value="1"/>
</dbReference>
<feature type="domain" description="Methyltransferase" evidence="6">
    <location>
        <begin position="35"/>
        <end position="121"/>
    </location>
</feature>
<evidence type="ECO:0000259" key="6">
    <source>
        <dbReference type="Pfam" id="PF13649"/>
    </source>
</evidence>
<dbReference type="Gene3D" id="1.10.150.290">
    <property type="entry name" value="S-adenosyl-L-methionine-dependent methyltransferases"/>
    <property type="match status" value="1"/>
</dbReference>
<keyword evidence="1 5" id="KW-0963">Cytoplasm</keyword>
<sequence length="256" mass="28542">MKDWSAGQYLKFEDERTRPSAELLARVPVEAPREVVDIGCGPGNSTELLVARYPAARVTGFDISPAMLEAARKRLPGHDFFQASASEWQPGPQTDVLFANAVFQWLPDHPAVMARLFEALPSGAAIAVQMPDNIAEPSHVLMKQTAEDGPWASVLASVSQRRPLPEPGFYYDLLRPHAADIDIWHTAYNHVMDDAAAIVEWVKATGLKPFVDPLDDDLRAGFLEAYRARIERAYPARVDGKRLLRFPRLFIVARRA</sequence>
<reference evidence="7 8" key="1">
    <citation type="submission" date="2016-12" db="EMBL/GenBank/DDBJ databases">
        <authorList>
            <person name="Song W.-J."/>
            <person name="Kurnit D.M."/>
        </authorList>
    </citation>
    <scope>NUCLEOTIDE SEQUENCE [LARGE SCALE GENOMIC DNA]</scope>
    <source>
        <strain evidence="7 8">DSM 19599</strain>
    </source>
</reference>
<dbReference type="InterPro" id="IPR041698">
    <property type="entry name" value="Methyltransf_25"/>
</dbReference>
<proteinExistence type="inferred from homology"/>
<dbReference type="InterPro" id="IPR023149">
    <property type="entry name" value="Trans_acon_MeTrfase_C"/>
</dbReference>
<dbReference type="HAMAP" id="MF_00560">
    <property type="entry name" value="Tran_acon_Me_trans"/>
    <property type="match status" value="1"/>
</dbReference>
<name>A0A1M7Z8D0_9HYPH</name>
<comment type="subcellular location">
    <subcellularLocation>
        <location evidence="5">Cytoplasm</location>
    </subcellularLocation>
</comment>
<dbReference type="InterPro" id="IPR029063">
    <property type="entry name" value="SAM-dependent_MTases_sf"/>
</dbReference>
<dbReference type="PANTHER" id="PTHR43861">
    <property type="entry name" value="TRANS-ACONITATE 2-METHYLTRANSFERASE-RELATED"/>
    <property type="match status" value="1"/>
</dbReference>
<protein>
    <recommendedName>
        <fullName evidence="5">Trans-aconitate 2-methyltransferase</fullName>
        <ecNumber evidence="5">2.1.1.144</ecNumber>
    </recommendedName>
</protein>
<dbReference type="GO" id="GO:0005737">
    <property type="term" value="C:cytoplasm"/>
    <property type="evidence" value="ECO:0007669"/>
    <property type="project" value="UniProtKB-SubCell"/>
</dbReference>
<dbReference type="PANTHER" id="PTHR43861:SF1">
    <property type="entry name" value="TRANS-ACONITATE 2-METHYLTRANSFERASE"/>
    <property type="match status" value="1"/>
</dbReference>
<evidence type="ECO:0000313" key="7">
    <source>
        <dbReference type="EMBL" id="SHO61030.1"/>
    </source>
</evidence>
<evidence type="ECO:0000256" key="3">
    <source>
        <dbReference type="ARBA" id="ARBA00022679"/>
    </source>
</evidence>
<comment type="catalytic activity">
    <reaction evidence="5">
        <text>trans-aconitate + S-adenosyl-L-methionine = (E)-3-(methoxycarbonyl)pent-2-enedioate + S-adenosyl-L-homocysteine</text>
        <dbReference type="Rhea" id="RHEA:14969"/>
        <dbReference type="ChEBI" id="CHEBI:15708"/>
        <dbReference type="ChEBI" id="CHEBI:57470"/>
        <dbReference type="ChEBI" id="CHEBI:57856"/>
        <dbReference type="ChEBI" id="CHEBI:59789"/>
        <dbReference type="EC" id="2.1.1.144"/>
    </reaction>
</comment>
<dbReference type="EC" id="2.1.1.144" evidence="5"/>
<comment type="similarity">
    <text evidence="5">Belongs to the methyltransferase superfamily. Tam family.</text>
</comment>
<keyword evidence="2 5" id="KW-0489">Methyltransferase</keyword>
<dbReference type="RefSeq" id="WP_073626003.1">
    <property type="nucleotide sequence ID" value="NZ_FRXO01000001.1"/>
</dbReference>
<dbReference type="STRING" id="1123029.SAMN02745172_00504"/>
<dbReference type="InterPro" id="IPR023506">
    <property type="entry name" value="Trans-aconitate_MeTrfase"/>
</dbReference>
<accession>A0A1M7Z8D0</accession>
<evidence type="ECO:0000256" key="2">
    <source>
        <dbReference type="ARBA" id="ARBA00022603"/>
    </source>
</evidence>
<dbReference type="SUPFAM" id="SSF53335">
    <property type="entry name" value="S-adenosyl-L-methionine-dependent methyltransferases"/>
    <property type="match status" value="1"/>
</dbReference>
<dbReference type="Proteomes" id="UP000186406">
    <property type="component" value="Unassembled WGS sequence"/>
</dbReference>
<keyword evidence="4 5" id="KW-0949">S-adenosyl-L-methionine</keyword>
<keyword evidence="8" id="KW-1185">Reference proteome</keyword>
<dbReference type="NCBIfam" id="NF002463">
    <property type="entry name" value="PRK01683.1"/>
    <property type="match status" value="1"/>
</dbReference>
<evidence type="ECO:0000256" key="1">
    <source>
        <dbReference type="ARBA" id="ARBA00022490"/>
    </source>
</evidence>
<dbReference type="CDD" id="cd02440">
    <property type="entry name" value="AdoMet_MTases"/>
    <property type="match status" value="1"/>
</dbReference>
<dbReference type="EMBL" id="FRXO01000001">
    <property type="protein sequence ID" value="SHO61030.1"/>
    <property type="molecule type" value="Genomic_DNA"/>
</dbReference>
<dbReference type="AlphaFoldDB" id="A0A1M7Z8D0"/>
<dbReference type="GO" id="GO:0032259">
    <property type="term" value="P:methylation"/>
    <property type="evidence" value="ECO:0007669"/>
    <property type="project" value="UniProtKB-KW"/>
</dbReference>
<gene>
    <name evidence="5" type="primary">tam</name>
    <name evidence="7" type="ORF">SAMN02745172_00504</name>
</gene>
<keyword evidence="3 5" id="KW-0808">Transferase</keyword>
<comment type="function">
    <text evidence="5">Catalyzes the S-adenosylmethionine monomethyl esterification of trans-aconitate.</text>
</comment>